<evidence type="ECO:0000313" key="1">
    <source>
        <dbReference type="EMBL" id="EQB60906.1"/>
    </source>
</evidence>
<dbReference type="Proteomes" id="UP000053780">
    <property type="component" value="Unassembled WGS sequence"/>
</dbReference>
<dbReference type="AlphaFoldDB" id="T0MCK4"/>
<dbReference type="HOGENOM" id="CLU_540895_0_0_1"/>
<dbReference type="VEuPathDB" id="MicrosporidiaDB:NAPIS_ORF01520"/>
<reference evidence="1 2" key="1">
    <citation type="journal article" date="2013" name="BMC Genomics">
        <title>Genome sequencing and comparative genomics of honey bee microsporidia, Nosema apis reveal novel insights into host-parasite interactions.</title>
        <authorList>
            <person name="Chen Yp."/>
            <person name="Pettis J.S."/>
            <person name="Zhao Y."/>
            <person name="Liu X."/>
            <person name="Tallon L.J."/>
            <person name="Sadzewicz L.D."/>
            <person name="Li R."/>
            <person name="Zheng H."/>
            <person name="Huang S."/>
            <person name="Zhang X."/>
            <person name="Hamilton M.C."/>
            <person name="Pernal S.F."/>
            <person name="Melathopoulos A.P."/>
            <person name="Yan X."/>
            <person name="Evans J.D."/>
        </authorList>
    </citation>
    <scope>NUCLEOTIDE SEQUENCE [LARGE SCALE GENOMIC DNA]</scope>
    <source>
        <strain evidence="1 2">BRL 01</strain>
    </source>
</reference>
<accession>T0MCK4</accession>
<name>T0MCK4_9MICR</name>
<evidence type="ECO:0000313" key="2">
    <source>
        <dbReference type="Proteomes" id="UP000053780"/>
    </source>
</evidence>
<proteinExistence type="predicted"/>
<protein>
    <submittedName>
        <fullName evidence="1">Vesicular transport protein</fullName>
    </submittedName>
</protein>
<dbReference type="Gene3D" id="1.25.10.10">
    <property type="entry name" value="Leucine-rich Repeat Variant"/>
    <property type="match status" value="1"/>
</dbReference>
<keyword evidence="2" id="KW-1185">Reference proteome</keyword>
<dbReference type="EMBL" id="KE647208">
    <property type="protein sequence ID" value="EQB60906.1"/>
    <property type="molecule type" value="Genomic_DNA"/>
</dbReference>
<dbReference type="InterPro" id="IPR011989">
    <property type="entry name" value="ARM-like"/>
</dbReference>
<organism evidence="1 2">
    <name type="scientific">Vairimorpha apis BRL 01</name>
    <dbReference type="NCBI Taxonomy" id="1037528"/>
    <lineage>
        <taxon>Eukaryota</taxon>
        <taxon>Fungi</taxon>
        <taxon>Fungi incertae sedis</taxon>
        <taxon>Microsporidia</taxon>
        <taxon>Nosematidae</taxon>
        <taxon>Vairimorpha</taxon>
    </lineage>
</organism>
<gene>
    <name evidence="1" type="ORF">NAPIS_ORF01520</name>
</gene>
<dbReference type="OrthoDB" id="2189189at2759"/>
<sequence>MFFFRKTSHSNEDEVNIEMLILRLDHSEYKEDKMDALYQLKERVDENIQGIGKYGINSIITSINDLDDIEDSLFILSKLLNCKHNDEFIDILLKESYNIDFLILNKNKSKENIYKLLKCLSNHSKFTYSFIKSKYAANYVIELINEEKYDFICKIINLDIYFDKQLVFEGIFEQLIVNFLNRKDFEIIKIIIQLINKNHFNQNYFIETEWYKMKEDKSFILIVNALLDNTNNNINYIKDSVYKFYDINQALEKKNYKFLYFLTCQNAKYFSMLQEKFNTETLEDVIPYCCKNDDTKTISQNDECSYIEILSYYLLNRKFLQFNHNDFSYFLISDILENEYEKILNKIKKNSGKFQNIKNLNTDSLYNLYIILAFKCNMSDFNFDIQDFNRNTVLSFLLLAEKNFIEQNCKNIVNIIYDESNDLIFRYYCVLICCINEINIKYNNFYKTKILKELRKNILNNDYFIIDEALNVIVEKIGELILNLNKSRKT</sequence>